<organism evidence="4 5">
    <name type="scientific">Panagrolaimus davidi</name>
    <dbReference type="NCBI Taxonomy" id="227884"/>
    <lineage>
        <taxon>Eukaryota</taxon>
        <taxon>Metazoa</taxon>
        <taxon>Ecdysozoa</taxon>
        <taxon>Nematoda</taxon>
        <taxon>Chromadorea</taxon>
        <taxon>Rhabditida</taxon>
        <taxon>Tylenchina</taxon>
        <taxon>Panagrolaimomorpha</taxon>
        <taxon>Panagrolaimoidea</taxon>
        <taxon>Panagrolaimidae</taxon>
        <taxon>Panagrolaimus</taxon>
    </lineage>
</organism>
<evidence type="ECO:0000313" key="4">
    <source>
        <dbReference type="Proteomes" id="UP000887578"/>
    </source>
</evidence>
<evidence type="ECO:0000256" key="3">
    <source>
        <dbReference type="SAM" id="SignalP"/>
    </source>
</evidence>
<keyword evidence="4" id="KW-1185">Reference proteome</keyword>
<name>A0A914PD62_9BILA</name>
<feature type="compositionally biased region" description="Low complexity" evidence="2">
    <location>
        <begin position="98"/>
        <end position="107"/>
    </location>
</feature>
<keyword evidence="3" id="KW-0732">Signal</keyword>
<reference evidence="5" key="1">
    <citation type="submission" date="2022-11" db="UniProtKB">
        <authorList>
            <consortium name="WormBaseParasite"/>
        </authorList>
    </citation>
    <scope>IDENTIFICATION</scope>
</reference>
<evidence type="ECO:0000256" key="1">
    <source>
        <dbReference type="SAM" id="Coils"/>
    </source>
</evidence>
<evidence type="ECO:0000256" key="2">
    <source>
        <dbReference type="SAM" id="MobiDB-lite"/>
    </source>
</evidence>
<proteinExistence type="predicted"/>
<accession>A0A914PD62</accession>
<feature type="chain" id="PRO_5036688995" evidence="3">
    <location>
        <begin position="22"/>
        <end position="153"/>
    </location>
</feature>
<sequence length="153" mass="17471">MQKSIIFCCFAAIILYTDAAAVSSPVSNDGDKTTNLQQEEQRYDDIEEQIRNYVKQARAREQLDMLRAMRQRQILASIDPREYYEQQQPSNIAQNVLSSSDSESSPSADKRAQSFVRFGKRAQTFVRFGKRAQTFVRFGRDPSRSAGISSNQM</sequence>
<feature type="coiled-coil region" evidence="1">
    <location>
        <begin position="36"/>
        <end position="63"/>
    </location>
</feature>
<dbReference type="WBParaSite" id="PDA_v2.g13362.t1">
    <property type="protein sequence ID" value="PDA_v2.g13362.t1"/>
    <property type="gene ID" value="PDA_v2.g13362"/>
</dbReference>
<protein>
    <submittedName>
        <fullName evidence="5">Uncharacterized protein</fullName>
    </submittedName>
</protein>
<feature type="compositionally biased region" description="Polar residues" evidence="2">
    <location>
        <begin position="87"/>
        <end position="97"/>
    </location>
</feature>
<dbReference type="Proteomes" id="UP000887578">
    <property type="component" value="Unplaced"/>
</dbReference>
<keyword evidence="1" id="KW-0175">Coiled coil</keyword>
<feature type="region of interest" description="Disordered" evidence="2">
    <location>
        <begin position="87"/>
        <end position="112"/>
    </location>
</feature>
<feature type="signal peptide" evidence="3">
    <location>
        <begin position="1"/>
        <end position="21"/>
    </location>
</feature>
<evidence type="ECO:0000313" key="5">
    <source>
        <dbReference type="WBParaSite" id="PDA_v2.g13362.t1"/>
    </source>
</evidence>
<dbReference type="AlphaFoldDB" id="A0A914PD62"/>